<reference evidence="4" key="1">
    <citation type="submission" date="2020-07" db="EMBL/GenBank/DDBJ databases">
        <title>Complete genome sequencing of Clostridia bacterium strain 12CBH8.</title>
        <authorList>
            <person name="Sakamoto M."/>
            <person name="Murakami T."/>
            <person name="Mori H."/>
        </authorList>
    </citation>
    <scope>NUCLEOTIDE SEQUENCE [LARGE SCALE GENOMIC DNA]</scope>
    <source>
        <strain evidence="4">12CBH8</strain>
    </source>
</reference>
<keyword evidence="4" id="KW-1185">Reference proteome</keyword>
<keyword evidence="2" id="KW-1003">Cell membrane</keyword>
<keyword evidence="1 2" id="KW-0472">Membrane</keyword>
<dbReference type="SMART" id="SM01234">
    <property type="entry name" value="Haemolytic"/>
    <property type="match status" value="1"/>
</dbReference>
<evidence type="ECO:0000256" key="1">
    <source>
        <dbReference type="ARBA" id="ARBA00023136"/>
    </source>
</evidence>
<accession>A0A7I8D449</accession>
<dbReference type="EMBL" id="AP023321">
    <property type="protein sequence ID" value="BCI61601.1"/>
    <property type="molecule type" value="Genomic_DNA"/>
</dbReference>
<evidence type="ECO:0000313" key="3">
    <source>
        <dbReference type="EMBL" id="BCI61601.1"/>
    </source>
</evidence>
<dbReference type="KEGG" id="sman:C12CBH8_22400"/>
<evidence type="ECO:0000256" key="2">
    <source>
        <dbReference type="HAMAP-Rule" id="MF_00386"/>
    </source>
</evidence>
<protein>
    <recommendedName>
        <fullName evidence="2">Putative membrane protein insertion efficiency factor</fullName>
    </recommendedName>
</protein>
<dbReference type="InterPro" id="IPR002696">
    <property type="entry name" value="Membr_insert_effic_factor_YidD"/>
</dbReference>
<dbReference type="NCBIfam" id="TIGR00278">
    <property type="entry name" value="membrane protein insertion efficiency factor YidD"/>
    <property type="match status" value="1"/>
</dbReference>
<dbReference type="Proteomes" id="UP000593890">
    <property type="component" value="Chromosome"/>
</dbReference>
<comment type="function">
    <text evidence="2">Could be involved in insertion of integral membrane proteins into the membrane.</text>
</comment>
<name>A0A7I8D449_9FIRM</name>
<comment type="subcellular location">
    <subcellularLocation>
        <location evidence="2">Cell membrane</location>
        <topology evidence="2">Peripheral membrane protein</topology>
        <orientation evidence="2">Cytoplasmic side</orientation>
    </subcellularLocation>
</comment>
<dbReference type="Pfam" id="PF01809">
    <property type="entry name" value="YidD"/>
    <property type="match status" value="1"/>
</dbReference>
<dbReference type="PANTHER" id="PTHR33383:SF1">
    <property type="entry name" value="MEMBRANE PROTEIN INSERTION EFFICIENCY FACTOR-RELATED"/>
    <property type="match status" value="1"/>
</dbReference>
<gene>
    <name evidence="3" type="ORF">C12CBH8_22400</name>
</gene>
<dbReference type="HAMAP" id="MF_00386">
    <property type="entry name" value="UPF0161_YidD"/>
    <property type="match status" value="1"/>
</dbReference>
<dbReference type="GO" id="GO:0005886">
    <property type="term" value="C:plasma membrane"/>
    <property type="evidence" value="ECO:0007669"/>
    <property type="project" value="UniProtKB-SubCell"/>
</dbReference>
<proteinExistence type="inferred from homology"/>
<dbReference type="PANTHER" id="PTHR33383">
    <property type="entry name" value="MEMBRANE PROTEIN INSERTION EFFICIENCY FACTOR-RELATED"/>
    <property type="match status" value="1"/>
</dbReference>
<dbReference type="AlphaFoldDB" id="A0A7I8D449"/>
<evidence type="ECO:0000313" key="4">
    <source>
        <dbReference type="Proteomes" id="UP000593890"/>
    </source>
</evidence>
<sequence>MKQRILQGLQFLWRLPRLLLMLPIRFYRRFISPNLPPACRFTPTCSQYALEAIERFGALKGGFLAIRRILKCHPFHPGGYDPVPPRSTKVH</sequence>
<organism evidence="3 4">
    <name type="scientific">Solibaculum mannosilyticum</name>
    <dbReference type="NCBI Taxonomy" id="2780922"/>
    <lineage>
        <taxon>Bacteria</taxon>
        <taxon>Bacillati</taxon>
        <taxon>Bacillota</taxon>
        <taxon>Clostridia</taxon>
        <taxon>Eubacteriales</taxon>
        <taxon>Oscillospiraceae</taxon>
        <taxon>Solibaculum</taxon>
    </lineage>
</organism>
<comment type="similarity">
    <text evidence="2">Belongs to the UPF0161 family.</text>
</comment>